<evidence type="ECO:0000313" key="13">
    <source>
        <dbReference type="Proteomes" id="UP000695026"/>
    </source>
</evidence>
<accession>A0A9F2R0W5</accession>
<dbReference type="GO" id="GO:0042073">
    <property type="term" value="P:intraciliary transport"/>
    <property type="evidence" value="ECO:0007669"/>
    <property type="project" value="InterPro"/>
</dbReference>
<evidence type="ECO:0000256" key="9">
    <source>
        <dbReference type="ARBA" id="ARBA00071135"/>
    </source>
</evidence>
<comment type="similarity">
    <text evidence="7">Belongs to the IFT25 family.</text>
</comment>
<dbReference type="GO" id="GO:0005813">
    <property type="term" value="C:centrosome"/>
    <property type="evidence" value="ECO:0007669"/>
    <property type="project" value="TreeGrafter"/>
</dbReference>
<evidence type="ECO:0000256" key="10">
    <source>
        <dbReference type="ARBA" id="ARBA00076413"/>
    </source>
</evidence>
<dbReference type="PANTHER" id="PTHR33906:SF1">
    <property type="entry name" value="INTRAFLAGELLAR TRANSPORT PROTEIN 25 HOMOLOG"/>
    <property type="match status" value="1"/>
</dbReference>
<evidence type="ECO:0000256" key="1">
    <source>
        <dbReference type="ARBA" id="ARBA00004138"/>
    </source>
</evidence>
<keyword evidence="5" id="KW-0966">Cell projection</keyword>
<dbReference type="Gene3D" id="2.60.120.260">
    <property type="entry name" value="Galactose-binding domain-like"/>
    <property type="match status" value="1"/>
</dbReference>
<dbReference type="Proteomes" id="UP000695026">
    <property type="component" value="Unplaced"/>
</dbReference>
<evidence type="ECO:0000256" key="3">
    <source>
        <dbReference type="ARBA" id="ARBA00022837"/>
    </source>
</evidence>
<keyword evidence="3" id="KW-0106">Calcium</keyword>
<dbReference type="InterPro" id="IPR000421">
    <property type="entry name" value="FA58C"/>
</dbReference>
<gene>
    <name evidence="14" type="primary">HSPB11</name>
</gene>
<evidence type="ECO:0000256" key="6">
    <source>
        <dbReference type="ARBA" id="ARBA00058003"/>
    </source>
</evidence>
<dbReference type="CTD" id="51668"/>
<comment type="subcellular location">
    <subcellularLocation>
        <location evidence="1">Cell projection</location>
        <location evidence="1">Cilium</location>
    </subcellularLocation>
</comment>
<dbReference type="Pfam" id="PF00754">
    <property type="entry name" value="F5_F8_type_C"/>
    <property type="match status" value="1"/>
</dbReference>
<evidence type="ECO:0000256" key="11">
    <source>
        <dbReference type="ARBA" id="ARBA00077899"/>
    </source>
</evidence>
<proteinExistence type="inferred from homology"/>
<evidence type="ECO:0000256" key="8">
    <source>
        <dbReference type="ARBA" id="ARBA00063061"/>
    </source>
</evidence>
<keyword evidence="4" id="KW-0969">Cilium</keyword>
<dbReference type="GO" id="GO:0030992">
    <property type="term" value="C:intraciliary transport particle B"/>
    <property type="evidence" value="ECO:0007669"/>
    <property type="project" value="InterPro"/>
</dbReference>
<organism evidence="13 14">
    <name type="scientific">Python bivittatus</name>
    <name type="common">Burmese python</name>
    <name type="synonym">Python molurus bivittatus</name>
    <dbReference type="NCBI Taxonomy" id="176946"/>
    <lineage>
        <taxon>Eukaryota</taxon>
        <taxon>Metazoa</taxon>
        <taxon>Chordata</taxon>
        <taxon>Craniata</taxon>
        <taxon>Vertebrata</taxon>
        <taxon>Euteleostomi</taxon>
        <taxon>Lepidosauria</taxon>
        <taxon>Squamata</taxon>
        <taxon>Bifurcata</taxon>
        <taxon>Unidentata</taxon>
        <taxon>Episquamata</taxon>
        <taxon>Toxicofera</taxon>
        <taxon>Serpentes</taxon>
        <taxon>Henophidia</taxon>
        <taxon>Pythonidae</taxon>
        <taxon>Python</taxon>
    </lineage>
</organism>
<dbReference type="GeneID" id="103054105"/>
<keyword evidence="2" id="KW-0479">Metal-binding</keyword>
<evidence type="ECO:0000259" key="12">
    <source>
        <dbReference type="Pfam" id="PF00754"/>
    </source>
</evidence>
<dbReference type="OrthoDB" id="271080at2759"/>
<comment type="subunit">
    <text evidence="8">Component of the IFT complex B, at least composed of IFT20, IFT22, IFT25, IFT27, IFT46, IFT52, TRAF3IP1/IFT54, IFT57, IFT74, IFT80, IFT81, and IFT88. Interacts with IFT27. Interacts with IFT88.</text>
</comment>
<evidence type="ECO:0000256" key="4">
    <source>
        <dbReference type="ARBA" id="ARBA00023069"/>
    </source>
</evidence>
<reference evidence="14" key="1">
    <citation type="submission" date="2025-08" db="UniProtKB">
        <authorList>
            <consortium name="RefSeq"/>
        </authorList>
    </citation>
    <scope>IDENTIFICATION</scope>
    <source>
        <tissue evidence="14">Liver</tissue>
    </source>
</reference>
<evidence type="ECO:0000256" key="2">
    <source>
        <dbReference type="ARBA" id="ARBA00022723"/>
    </source>
</evidence>
<dbReference type="AlphaFoldDB" id="A0A9F2R0W5"/>
<protein>
    <recommendedName>
        <fullName evidence="9">Intraflagellar transport protein 25 homolog</fullName>
    </recommendedName>
    <alternativeName>
        <fullName evidence="11">Heat shock protein beta-11</fullName>
    </alternativeName>
    <alternativeName>
        <fullName evidence="10">Placental protein 25</fullName>
    </alternativeName>
</protein>
<keyword evidence="13" id="KW-1185">Reference proteome</keyword>
<dbReference type="GO" id="GO:0005929">
    <property type="term" value="C:cilium"/>
    <property type="evidence" value="ECO:0007669"/>
    <property type="project" value="UniProtKB-SubCell"/>
</dbReference>
<comment type="function">
    <text evidence="6">Component of the IFT complex B required for sonic hedgehog/SHH signaling. May mediate transport of SHH components: required for the export of SMO and PTCH1 receptors out of the cilium and the accumulation of GLI2 at the ciliary tip in response to activation of the SHH pathway, suggesting it is involved in the dynamic transport of SHH signaling molecules within the cilium. Not required for ciliary assembly. Its role in intraflagellar transport is mainly seen in tissues rich in ciliated cells such as kidney and testis. Essential for male fertility, spermiogenesis and sperm flagella formation. Plays a role in the early development of the kidney. May be involved in the regulation of ureteric bud initiation.</text>
</comment>
<dbReference type="FunFam" id="2.60.120.260:FF:000081">
    <property type="entry name" value="Intraflagellar transport protein 25 homolog"/>
    <property type="match status" value="1"/>
</dbReference>
<dbReference type="GO" id="GO:0046872">
    <property type="term" value="F:metal ion binding"/>
    <property type="evidence" value="ECO:0007669"/>
    <property type="project" value="UniProtKB-KW"/>
</dbReference>
<name>A0A9F2R0W5_PYTBI</name>
<dbReference type="SUPFAM" id="SSF49785">
    <property type="entry name" value="Galactose-binding domain-like"/>
    <property type="match status" value="1"/>
</dbReference>
<evidence type="ECO:0000256" key="5">
    <source>
        <dbReference type="ARBA" id="ARBA00023273"/>
    </source>
</evidence>
<evidence type="ECO:0000313" key="14">
    <source>
        <dbReference type="RefSeq" id="XP_007432776.1"/>
    </source>
</evidence>
<sequence>MKFTDYCLSSEGAGVILATSSDEIHPPENIIDGRSETFWTTTGMFPQEFIISFHKCVTISKLKIQCYLVQRLQIEKSISKDPVDFEQCIEKELLCKDGELQMEDFSFPEIQATYLRVIILSAFDAFVSVHRVIAEGLSQESSNSIF</sequence>
<dbReference type="InterPro" id="IPR033558">
    <property type="entry name" value="IFT25"/>
</dbReference>
<dbReference type="InterPro" id="IPR008979">
    <property type="entry name" value="Galactose-bd-like_sf"/>
</dbReference>
<feature type="domain" description="F5/8 type C" evidence="12">
    <location>
        <begin position="18"/>
        <end position="121"/>
    </location>
</feature>
<evidence type="ECO:0000256" key="7">
    <source>
        <dbReference type="ARBA" id="ARBA00061362"/>
    </source>
</evidence>
<dbReference type="RefSeq" id="XP_007432776.1">
    <property type="nucleotide sequence ID" value="XM_007432714.3"/>
</dbReference>
<dbReference type="PANTHER" id="PTHR33906">
    <property type="entry name" value="INTRAFLAGELLAR TRANSPORT PROTEIN 25 HOMOLOG"/>
    <property type="match status" value="1"/>
</dbReference>
<dbReference type="KEGG" id="pbi:103054105"/>
<dbReference type="OMA" id="MWTRNAK"/>